<comment type="caution">
    <text evidence="2">The sequence shown here is derived from an EMBL/GenBank/DDBJ whole genome shotgun (WGS) entry which is preliminary data.</text>
</comment>
<dbReference type="Proteomes" id="UP000291343">
    <property type="component" value="Unassembled WGS sequence"/>
</dbReference>
<protein>
    <recommendedName>
        <fullName evidence="1">CRAL-TRIO domain-containing protein</fullName>
    </recommendedName>
</protein>
<gene>
    <name evidence="2" type="ORF">LSTR_LSTR015779</name>
</gene>
<sequence>MLSQIPTRWRARSFYLLSISQTSFFSPNLSHRKVLSFFCVLPKLTPQGDRVSILKIFDSDVSKFNPVQLFKTAFMQLDCHLPEDLCRRHILVYDMKGGSIGHVGTLTIPVVKKFFTSGLVGMPTRYTGFHVVNAPTFAESFISLTKSFLKDKLAKRVRKLIQCFSKIINEIVLSIRE</sequence>
<dbReference type="InParanoid" id="A0A482XEX9"/>
<dbReference type="SMR" id="A0A482XEX9"/>
<dbReference type="CDD" id="cd00170">
    <property type="entry name" value="SEC14"/>
    <property type="match status" value="1"/>
</dbReference>
<dbReference type="Pfam" id="PF00650">
    <property type="entry name" value="CRAL_TRIO"/>
    <property type="match status" value="1"/>
</dbReference>
<dbReference type="InterPro" id="IPR036865">
    <property type="entry name" value="CRAL-TRIO_dom_sf"/>
</dbReference>
<dbReference type="InterPro" id="IPR001251">
    <property type="entry name" value="CRAL-TRIO_dom"/>
</dbReference>
<dbReference type="PANTHER" id="PTHR10174:SF224">
    <property type="entry name" value="RETINOL-BINDING PROTEIN PINTA"/>
    <property type="match status" value="1"/>
</dbReference>
<dbReference type="GO" id="GO:1902936">
    <property type="term" value="F:phosphatidylinositol bisphosphate binding"/>
    <property type="evidence" value="ECO:0007669"/>
    <property type="project" value="TreeGrafter"/>
</dbReference>
<keyword evidence="3" id="KW-1185">Reference proteome</keyword>
<dbReference type="SUPFAM" id="SSF52087">
    <property type="entry name" value="CRAL/TRIO domain"/>
    <property type="match status" value="1"/>
</dbReference>
<dbReference type="AlphaFoldDB" id="A0A482XEX9"/>
<dbReference type="Gene3D" id="3.40.525.10">
    <property type="entry name" value="CRAL-TRIO lipid binding domain"/>
    <property type="match status" value="1"/>
</dbReference>
<feature type="domain" description="CRAL-TRIO" evidence="1">
    <location>
        <begin position="40"/>
        <end position="177"/>
    </location>
</feature>
<dbReference type="OrthoDB" id="6682367at2759"/>
<proteinExistence type="predicted"/>
<reference evidence="2 3" key="1">
    <citation type="journal article" date="2017" name="Gigascience">
        <title>Genome sequence of the small brown planthopper, Laodelphax striatellus.</title>
        <authorList>
            <person name="Zhu J."/>
            <person name="Jiang F."/>
            <person name="Wang X."/>
            <person name="Yang P."/>
            <person name="Bao Y."/>
            <person name="Zhao W."/>
            <person name="Wang W."/>
            <person name="Lu H."/>
            <person name="Wang Q."/>
            <person name="Cui N."/>
            <person name="Li J."/>
            <person name="Chen X."/>
            <person name="Luo L."/>
            <person name="Yu J."/>
            <person name="Kang L."/>
            <person name="Cui F."/>
        </authorList>
    </citation>
    <scope>NUCLEOTIDE SEQUENCE [LARGE SCALE GENOMIC DNA]</scope>
    <source>
        <strain evidence="2">Lst14</strain>
    </source>
</reference>
<evidence type="ECO:0000259" key="1">
    <source>
        <dbReference type="PROSITE" id="PS50191"/>
    </source>
</evidence>
<dbReference type="PANTHER" id="PTHR10174">
    <property type="entry name" value="ALPHA-TOCOPHEROL TRANSFER PROTEIN-RELATED"/>
    <property type="match status" value="1"/>
</dbReference>
<dbReference type="GO" id="GO:0016020">
    <property type="term" value="C:membrane"/>
    <property type="evidence" value="ECO:0007669"/>
    <property type="project" value="TreeGrafter"/>
</dbReference>
<accession>A0A482XEX9</accession>
<dbReference type="PROSITE" id="PS50191">
    <property type="entry name" value="CRAL_TRIO"/>
    <property type="match status" value="1"/>
</dbReference>
<evidence type="ECO:0000313" key="3">
    <source>
        <dbReference type="Proteomes" id="UP000291343"/>
    </source>
</evidence>
<dbReference type="EMBL" id="QKKF02011278">
    <property type="protein sequence ID" value="RZF44130.1"/>
    <property type="molecule type" value="Genomic_DNA"/>
</dbReference>
<name>A0A482XEX9_LAOST</name>
<organism evidence="2 3">
    <name type="scientific">Laodelphax striatellus</name>
    <name type="common">Small brown planthopper</name>
    <name type="synonym">Delphax striatella</name>
    <dbReference type="NCBI Taxonomy" id="195883"/>
    <lineage>
        <taxon>Eukaryota</taxon>
        <taxon>Metazoa</taxon>
        <taxon>Ecdysozoa</taxon>
        <taxon>Arthropoda</taxon>
        <taxon>Hexapoda</taxon>
        <taxon>Insecta</taxon>
        <taxon>Pterygota</taxon>
        <taxon>Neoptera</taxon>
        <taxon>Paraneoptera</taxon>
        <taxon>Hemiptera</taxon>
        <taxon>Auchenorrhyncha</taxon>
        <taxon>Fulgoroidea</taxon>
        <taxon>Delphacidae</taxon>
        <taxon>Criomorphinae</taxon>
        <taxon>Laodelphax</taxon>
    </lineage>
</organism>
<evidence type="ECO:0000313" key="2">
    <source>
        <dbReference type="EMBL" id="RZF44130.1"/>
    </source>
</evidence>